<protein>
    <submittedName>
        <fullName evidence="2">Uncharacterized protein</fullName>
    </submittedName>
</protein>
<keyword evidence="3" id="KW-1185">Reference proteome</keyword>
<keyword evidence="1" id="KW-1133">Transmembrane helix</keyword>
<evidence type="ECO:0000313" key="2">
    <source>
        <dbReference type="EMBL" id="KAK7075145.1"/>
    </source>
</evidence>
<reference evidence="2 3" key="1">
    <citation type="submission" date="2023-11" db="EMBL/GenBank/DDBJ databases">
        <title>Halocaridina rubra genome assembly.</title>
        <authorList>
            <person name="Smith C."/>
        </authorList>
    </citation>
    <scope>NUCLEOTIDE SEQUENCE [LARGE SCALE GENOMIC DNA]</scope>
    <source>
        <strain evidence="2">EP-1</strain>
        <tissue evidence="2">Whole</tissue>
    </source>
</reference>
<keyword evidence="1" id="KW-0812">Transmembrane</keyword>
<sequence>MRRHTWTFDRRSMEAEMRAVEDSLSYQRTPGTSSPVASIIKRTWHPLTSHQNSGEEEALKCLSSQPSSVCTRSLLTPGLISLVFLTLLHMYKRLSPLRKGIMLFTCLQPCWGRMRRTTYLLLNVNHLVLLLVVKQQPQVMTALHILSSSCLRKYLVTSFSSYKTSVSDTDTCHKPGRLALLYPFPSFHRQSQASFPHILLQLSDVVHSPQPTHVLAPGQPSTETMVFCHSTDASLPLRAVHLPLPYQCCGLS</sequence>
<accession>A0AAN9A7K1</accession>
<evidence type="ECO:0000256" key="1">
    <source>
        <dbReference type="SAM" id="Phobius"/>
    </source>
</evidence>
<name>A0AAN9A7K1_HALRR</name>
<proteinExistence type="predicted"/>
<evidence type="ECO:0000313" key="3">
    <source>
        <dbReference type="Proteomes" id="UP001381693"/>
    </source>
</evidence>
<comment type="caution">
    <text evidence="2">The sequence shown here is derived from an EMBL/GenBank/DDBJ whole genome shotgun (WGS) entry which is preliminary data.</text>
</comment>
<gene>
    <name evidence="2" type="ORF">SK128_006541</name>
</gene>
<keyword evidence="1" id="KW-0472">Membrane</keyword>
<dbReference type="AlphaFoldDB" id="A0AAN9A7K1"/>
<dbReference type="EMBL" id="JAXCGZ010011358">
    <property type="protein sequence ID" value="KAK7075145.1"/>
    <property type="molecule type" value="Genomic_DNA"/>
</dbReference>
<dbReference type="Proteomes" id="UP001381693">
    <property type="component" value="Unassembled WGS sequence"/>
</dbReference>
<feature type="transmembrane region" description="Helical" evidence="1">
    <location>
        <begin position="74"/>
        <end position="91"/>
    </location>
</feature>
<organism evidence="2 3">
    <name type="scientific">Halocaridina rubra</name>
    <name type="common">Hawaiian red shrimp</name>
    <dbReference type="NCBI Taxonomy" id="373956"/>
    <lineage>
        <taxon>Eukaryota</taxon>
        <taxon>Metazoa</taxon>
        <taxon>Ecdysozoa</taxon>
        <taxon>Arthropoda</taxon>
        <taxon>Crustacea</taxon>
        <taxon>Multicrustacea</taxon>
        <taxon>Malacostraca</taxon>
        <taxon>Eumalacostraca</taxon>
        <taxon>Eucarida</taxon>
        <taxon>Decapoda</taxon>
        <taxon>Pleocyemata</taxon>
        <taxon>Caridea</taxon>
        <taxon>Atyoidea</taxon>
        <taxon>Atyidae</taxon>
        <taxon>Halocaridina</taxon>
    </lineage>
</organism>